<sequence length="312" mass="34824">MTLPPPISRRDALRLGYSDQELAGKDWCRVRRGHYLPADSIVDLSLEQRHLVAVRAATQRISGDAYISHVSAAIAHGLPVWSMPLARVHVTRDRRSGGRIRKRIVVHHGAIEPDDAVEIDGLRLTSTARTIIDIARTAPFEQSVVIGDAALHLRKTTHAELTDQLIRAAHRPGCQAARRVLAFLDGRSESVGESRSRVALNDPTLPPPELQPRILTPDGTFIARVDFLWPTLGVVGEFDGRIKYHKSIRGNRPLEAQILAEKTREDTLRAQGWSVTRWTWQHLTSPTHLRARIHTAATLSHHNPKGSWHPAL</sequence>
<evidence type="ECO:0008006" key="3">
    <source>
        <dbReference type="Google" id="ProtNLM"/>
    </source>
</evidence>
<dbReference type="RefSeq" id="WP_067527125.1">
    <property type="nucleotide sequence ID" value="NZ_JABELX010000019.1"/>
</dbReference>
<reference evidence="1 2" key="1">
    <citation type="submission" date="2020-05" db="EMBL/GenBank/DDBJ databases">
        <title>MicrobeNet Type strains.</title>
        <authorList>
            <person name="Nicholson A.C."/>
        </authorList>
    </citation>
    <scope>NUCLEOTIDE SEQUENCE [LARGE SCALE GENOMIC DNA]</scope>
    <source>
        <strain evidence="1 2">JCM 3224</strain>
    </source>
</reference>
<accession>A0A849CBS7</accession>
<keyword evidence="2" id="KW-1185">Reference proteome</keyword>
<protein>
    <recommendedName>
        <fullName evidence="3">Transcriptional regulator, AbiEi antitoxin, Type IV TA system</fullName>
    </recommendedName>
</protein>
<organism evidence="1 2">
    <name type="scientific">Nocardia uniformis</name>
    <dbReference type="NCBI Taxonomy" id="53432"/>
    <lineage>
        <taxon>Bacteria</taxon>
        <taxon>Bacillati</taxon>
        <taxon>Actinomycetota</taxon>
        <taxon>Actinomycetes</taxon>
        <taxon>Mycobacteriales</taxon>
        <taxon>Nocardiaceae</taxon>
        <taxon>Nocardia</taxon>
    </lineage>
</organism>
<dbReference type="AlphaFoldDB" id="A0A849CBS7"/>
<evidence type="ECO:0000313" key="2">
    <source>
        <dbReference type="Proteomes" id="UP000586827"/>
    </source>
</evidence>
<gene>
    <name evidence="1" type="ORF">HLB23_35865</name>
</gene>
<name>A0A849CBS7_9NOCA</name>
<evidence type="ECO:0000313" key="1">
    <source>
        <dbReference type="EMBL" id="NNH75168.1"/>
    </source>
</evidence>
<dbReference type="Proteomes" id="UP000586827">
    <property type="component" value="Unassembled WGS sequence"/>
</dbReference>
<proteinExistence type="predicted"/>
<dbReference type="EMBL" id="JABELX010000019">
    <property type="protein sequence ID" value="NNH75168.1"/>
    <property type="molecule type" value="Genomic_DNA"/>
</dbReference>
<comment type="caution">
    <text evidence="1">The sequence shown here is derived from an EMBL/GenBank/DDBJ whole genome shotgun (WGS) entry which is preliminary data.</text>
</comment>